<dbReference type="Proteomes" id="UP000290289">
    <property type="component" value="Chromosome 4"/>
</dbReference>
<keyword evidence="6" id="KW-1185">Reference proteome</keyword>
<dbReference type="InterPro" id="IPR001752">
    <property type="entry name" value="Kinesin_motor_dom"/>
</dbReference>
<dbReference type="GO" id="GO:0003777">
    <property type="term" value="F:microtubule motor activity"/>
    <property type="evidence" value="ECO:0007669"/>
    <property type="project" value="InterPro"/>
</dbReference>
<keyword evidence="2" id="KW-0067">ATP-binding</keyword>
<sequence length="203" mass="22613">MFPQNCKDVVPNHDSKPSPTTDAVKTLENITTQLDSDVSDKGGYWKEVPDELSEQKRLYNEVIELKGNIRVFCRFRPLNQTEISSGSGSVVGLESSLDSGLQVICSDSSKKQFKFDHVFGPEGNQEAVFAQTKPIVSSVLDGYNVCIFAYGQTGTGKTFTMEGTPKNRGVNFRRYELCVSMLEVNNEKTRDILVDNTNQPTKK</sequence>
<dbReference type="Gene3D" id="3.40.850.10">
    <property type="entry name" value="Kinesin motor domain"/>
    <property type="match status" value="1"/>
</dbReference>
<feature type="domain" description="Kinesin motor" evidence="4">
    <location>
        <begin position="68"/>
        <end position="203"/>
    </location>
</feature>
<dbReference type="GO" id="GO:0008017">
    <property type="term" value="F:microtubule binding"/>
    <property type="evidence" value="ECO:0007669"/>
    <property type="project" value="InterPro"/>
</dbReference>
<protein>
    <recommendedName>
        <fullName evidence="4">Kinesin motor domain-containing protein</fullName>
    </recommendedName>
</protein>
<evidence type="ECO:0000313" key="6">
    <source>
        <dbReference type="Proteomes" id="UP000290289"/>
    </source>
</evidence>
<dbReference type="STRING" id="3750.A0A498K7I1"/>
<dbReference type="GO" id="GO:0007018">
    <property type="term" value="P:microtubule-based movement"/>
    <property type="evidence" value="ECO:0007669"/>
    <property type="project" value="InterPro"/>
</dbReference>
<name>A0A498K7I1_MALDO</name>
<accession>A0A498K7I1</accession>
<dbReference type="PROSITE" id="PS50067">
    <property type="entry name" value="KINESIN_MOTOR_2"/>
    <property type="match status" value="1"/>
</dbReference>
<proteinExistence type="inferred from homology"/>
<evidence type="ECO:0000256" key="3">
    <source>
        <dbReference type="SAM" id="MobiDB-lite"/>
    </source>
</evidence>
<reference evidence="5 6" key="1">
    <citation type="submission" date="2018-10" db="EMBL/GenBank/DDBJ databases">
        <title>A high-quality apple genome assembly.</title>
        <authorList>
            <person name="Hu J."/>
        </authorList>
    </citation>
    <scope>NUCLEOTIDE SEQUENCE [LARGE SCALE GENOMIC DNA]</scope>
    <source>
        <strain evidence="6">cv. HFTH1</strain>
        <tissue evidence="5">Young leaf</tissue>
    </source>
</reference>
<evidence type="ECO:0000256" key="2">
    <source>
        <dbReference type="PROSITE-ProRule" id="PRU00283"/>
    </source>
</evidence>
<dbReference type="AlphaFoldDB" id="A0A498K7I1"/>
<dbReference type="InterPro" id="IPR027640">
    <property type="entry name" value="Kinesin-like_fam"/>
</dbReference>
<dbReference type="InterPro" id="IPR036961">
    <property type="entry name" value="Kinesin_motor_dom_sf"/>
</dbReference>
<dbReference type="SMART" id="SM00129">
    <property type="entry name" value="KISc"/>
    <property type="match status" value="1"/>
</dbReference>
<dbReference type="GO" id="GO:0005524">
    <property type="term" value="F:ATP binding"/>
    <property type="evidence" value="ECO:0007669"/>
    <property type="project" value="UniProtKB-UniRule"/>
</dbReference>
<comment type="caution">
    <text evidence="5">The sequence shown here is derived from an EMBL/GenBank/DDBJ whole genome shotgun (WGS) entry which is preliminary data.</text>
</comment>
<evidence type="ECO:0000259" key="4">
    <source>
        <dbReference type="PROSITE" id="PS50067"/>
    </source>
</evidence>
<feature type="region of interest" description="Disordered" evidence="3">
    <location>
        <begin position="1"/>
        <end position="22"/>
    </location>
</feature>
<dbReference type="Pfam" id="PF16796">
    <property type="entry name" value="Microtub_bd"/>
    <property type="match status" value="1"/>
</dbReference>
<organism evidence="5 6">
    <name type="scientific">Malus domestica</name>
    <name type="common">Apple</name>
    <name type="synonym">Pyrus malus</name>
    <dbReference type="NCBI Taxonomy" id="3750"/>
    <lineage>
        <taxon>Eukaryota</taxon>
        <taxon>Viridiplantae</taxon>
        <taxon>Streptophyta</taxon>
        <taxon>Embryophyta</taxon>
        <taxon>Tracheophyta</taxon>
        <taxon>Spermatophyta</taxon>
        <taxon>Magnoliopsida</taxon>
        <taxon>eudicotyledons</taxon>
        <taxon>Gunneridae</taxon>
        <taxon>Pentapetalae</taxon>
        <taxon>rosids</taxon>
        <taxon>fabids</taxon>
        <taxon>Rosales</taxon>
        <taxon>Rosaceae</taxon>
        <taxon>Amygdaloideae</taxon>
        <taxon>Maleae</taxon>
        <taxon>Malus</taxon>
    </lineage>
</organism>
<feature type="binding site" evidence="2">
    <location>
        <begin position="151"/>
        <end position="158"/>
    </location>
    <ligand>
        <name>ATP</name>
        <dbReference type="ChEBI" id="CHEBI:30616"/>
    </ligand>
</feature>
<dbReference type="EMBL" id="RDQH01000330">
    <property type="protein sequence ID" value="RXI01855.1"/>
    <property type="molecule type" value="Genomic_DNA"/>
</dbReference>
<evidence type="ECO:0000256" key="1">
    <source>
        <dbReference type="ARBA" id="ARBA00023175"/>
    </source>
</evidence>
<evidence type="ECO:0000313" key="5">
    <source>
        <dbReference type="EMBL" id="RXI01855.1"/>
    </source>
</evidence>
<dbReference type="InterPro" id="IPR027417">
    <property type="entry name" value="P-loop_NTPase"/>
</dbReference>
<dbReference type="InterPro" id="IPR031852">
    <property type="entry name" value="Vik1/Cik1_MT-bd"/>
</dbReference>
<dbReference type="GO" id="GO:0015630">
    <property type="term" value="C:microtubule cytoskeleton"/>
    <property type="evidence" value="ECO:0007669"/>
    <property type="project" value="TreeGrafter"/>
</dbReference>
<keyword evidence="2" id="KW-0547">Nucleotide-binding</keyword>
<comment type="similarity">
    <text evidence="2">Belongs to the TRAFAC class myosin-kinesin ATPase superfamily. Kinesin family.</text>
</comment>
<dbReference type="PANTHER" id="PTHR47972:SF2">
    <property type="entry name" value="KINESIN-LIKE PROTEIN KIN-14S"/>
    <property type="match status" value="1"/>
</dbReference>
<gene>
    <name evidence="5" type="ORF">DVH24_015204</name>
</gene>
<dbReference type="PANTHER" id="PTHR47972">
    <property type="entry name" value="KINESIN-LIKE PROTEIN KLP-3"/>
    <property type="match status" value="1"/>
</dbReference>
<dbReference type="SUPFAM" id="SSF52540">
    <property type="entry name" value="P-loop containing nucleoside triphosphate hydrolases"/>
    <property type="match status" value="1"/>
</dbReference>
<keyword evidence="1 2" id="KW-0505">Motor protein</keyword>